<accession>A0ABW9J9K3</accession>
<keyword evidence="1" id="KW-0472">Membrane</keyword>
<dbReference type="RefSeq" id="WP_138723676.1">
    <property type="nucleotide sequence ID" value="NZ_SSHJ02000007.1"/>
</dbReference>
<comment type="caution">
    <text evidence="2">The sequence shown here is derived from an EMBL/GenBank/DDBJ whole genome shotgun (WGS) entry which is preliminary data.</text>
</comment>
<evidence type="ECO:0000313" key="2">
    <source>
        <dbReference type="EMBL" id="MFN0256580.1"/>
    </source>
</evidence>
<feature type="transmembrane region" description="Helical" evidence="1">
    <location>
        <begin position="41"/>
        <end position="64"/>
    </location>
</feature>
<keyword evidence="1" id="KW-1133">Transmembrane helix</keyword>
<reference evidence="2 3" key="1">
    <citation type="submission" date="2024-12" db="EMBL/GenBank/DDBJ databases">
        <authorList>
            <person name="Hu S."/>
        </authorList>
    </citation>
    <scope>NUCLEOTIDE SEQUENCE [LARGE SCALE GENOMIC DNA]</scope>
    <source>
        <strain evidence="2 3">THG-T11</strain>
    </source>
</reference>
<feature type="transmembrane region" description="Helical" evidence="1">
    <location>
        <begin position="12"/>
        <end position="35"/>
    </location>
</feature>
<evidence type="ECO:0000313" key="3">
    <source>
        <dbReference type="Proteomes" id="UP001517247"/>
    </source>
</evidence>
<dbReference type="Proteomes" id="UP001517247">
    <property type="component" value="Unassembled WGS sequence"/>
</dbReference>
<feature type="transmembrane region" description="Helical" evidence="1">
    <location>
        <begin position="76"/>
        <end position="96"/>
    </location>
</feature>
<keyword evidence="1" id="KW-0812">Transmembrane</keyword>
<organism evidence="2 3">
    <name type="scientific">Pedobacter ureilyticus</name>
    <dbReference type="NCBI Taxonomy" id="1393051"/>
    <lineage>
        <taxon>Bacteria</taxon>
        <taxon>Pseudomonadati</taxon>
        <taxon>Bacteroidota</taxon>
        <taxon>Sphingobacteriia</taxon>
        <taxon>Sphingobacteriales</taxon>
        <taxon>Sphingobacteriaceae</taxon>
        <taxon>Pedobacter</taxon>
    </lineage>
</organism>
<dbReference type="EMBL" id="SSHJ02000007">
    <property type="protein sequence ID" value="MFN0256580.1"/>
    <property type="molecule type" value="Genomic_DNA"/>
</dbReference>
<proteinExistence type="predicted"/>
<gene>
    <name evidence="2" type="ORF">E6A44_013410</name>
</gene>
<evidence type="ECO:0008006" key="4">
    <source>
        <dbReference type="Google" id="ProtNLM"/>
    </source>
</evidence>
<protein>
    <recommendedName>
        <fullName evidence="4">Branched-chain amino acid:cation transporter, LIVCS family</fullName>
    </recommendedName>
</protein>
<evidence type="ECO:0000256" key="1">
    <source>
        <dbReference type="SAM" id="Phobius"/>
    </source>
</evidence>
<keyword evidence="3" id="KW-1185">Reference proteome</keyword>
<name>A0ABW9J9K3_9SPHI</name>
<sequence length="97" mass="11169">MKNAVEIKIGIWTSICSFAIGTLLFLTFIITKYGILAYLGFYYLIVIIPVNILVLLIIIASAFLNKERWIEHLKTIGLMLLNIPIAWLYLILLNFYC</sequence>